<evidence type="ECO:0000256" key="1">
    <source>
        <dbReference type="SAM" id="MobiDB-lite"/>
    </source>
</evidence>
<evidence type="ECO:0000313" key="2">
    <source>
        <dbReference type="EMBL" id="MBR9972400.1"/>
    </source>
</evidence>
<feature type="region of interest" description="Disordered" evidence="1">
    <location>
        <begin position="1"/>
        <end position="73"/>
    </location>
</feature>
<proteinExistence type="predicted"/>
<protein>
    <submittedName>
        <fullName evidence="2">Uncharacterized protein</fullName>
    </submittedName>
</protein>
<dbReference type="EMBL" id="JAGTUF010000010">
    <property type="protein sequence ID" value="MBR9972400.1"/>
    <property type="molecule type" value="Genomic_DNA"/>
</dbReference>
<gene>
    <name evidence="2" type="ORF">KEC16_11810</name>
</gene>
<sequence length="525" mass="57283">MSRNPTKSRPGLAPPPTAFAPATGTAQRKATAAPTKPGAIPAPPTAFGPKPASSVQRAKAGASSFAPPPTAFGPPSAAMQRLAAPAAPRFVPPPIASAARPGAGVVQPLLQITDAGKFFDNEAQAIDYLTQRYRQILQGKGSMRALTPDENGRIKFLAAAAKDPRMVYPIASLQQAMGYIEAATSFPSIAYDRYPDRTPERVNDDATDWGFTYFTQDTVPTRYDIPQSPQHYSLFDDQQVRQYQQLHLEQEMSEVQYGIDIWKQDYATKSHLGLNHYAYNLRIDYRLSELEAFTDLSGEISYAQSSTNPPSNKKESTGSTFYTSTGFIPSQAKKGRKIDVRTNMKTKIQDLYDNYRTGSFAETYMFNQARPPNYFVNAEAKSIGTRYFHSEVQAASDMNGARKVARDAVDQVVAEAQKFIGSKTAMFSLVVTAVTIVGFSDSRTVCGNCCKIALADLAKTLETEVNTYLATQKTVAGNLKVRRSRFFSVSSHVGALMDITGSTVGAVVNTGTPSLSHHCVHEYKP</sequence>
<dbReference type="Proteomes" id="UP000680714">
    <property type="component" value="Unassembled WGS sequence"/>
</dbReference>
<evidence type="ECO:0000313" key="3">
    <source>
        <dbReference type="Proteomes" id="UP000680714"/>
    </source>
</evidence>
<reference evidence="2 3" key="1">
    <citation type="submission" date="2021-04" db="EMBL/GenBank/DDBJ databases">
        <title>Magnetospirillum sulfuroxidans sp. nov., a facultative chemolithoautotrophic sulfur-oxidizing alphaproteobacterium isolated from freshwater sediment and proposals for Paramagetospirillum gen. nov., and Magnetospirillaceae fam. nov.</title>
        <authorList>
            <person name="Koziaeva V."/>
            <person name="Geelhoed J.S."/>
            <person name="Sorokin D.Y."/>
            <person name="Grouzdev D.S."/>
        </authorList>
    </citation>
    <scope>NUCLEOTIDE SEQUENCE [LARGE SCALE GENOMIC DNA]</scope>
    <source>
        <strain evidence="2 3">J10</strain>
    </source>
</reference>
<dbReference type="RefSeq" id="WP_211549109.1">
    <property type="nucleotide sequence ID" value="NZ_JAGTUF010000010.1"/>
</dbReference>
<organism evidence="2 3">
    <name type="scientific">Magnetospirillum sulfuroxidans</name>
    <dbReference type="NCBI Taxonomy" id="611300"/>
    <lineage>
        <taxon>Bacteria</taxon>
        <taxon>Pseudomonadati</taxon>
        <taxon>Pseudomonadota</taxon>
        <taxon>Alphaproteobacteria</taxon>
        <taxon>Rhodospirillales</taxon>
        <taxon>Rhodospirillaceae</taxon>
        <taxon>Magnetospirillum</taxon>
    </lineage>
</organism>
<name>A0ABS5IDA4_9PROT</name>
<accession>A0ABS5IDA4</accession>
<comment type="caution">
    <text evidence="2">The sequence shown here is derived from an EMBL/GenBank/DDBJ whole genome shotgun (WGS) entry which is preliminary data.</text>
</comment>
<keyword evidence="3" id="KW-1185">Reference proteome</keyword>